<protein>
    <submittedName>
        <fullName evidence="1">Uncharacterized protein</fullName>
    </submittedName>
</protein>
<dbReference type="EnsemblMetazoa" id="XM_024229323.1">
    <property type="protein sequence ID" value="XP_024085091.1"/>
    <property type="gene ID" value="LOC106669168"/>
</dbReference>
<sequence>MSHILKAVIKWGDVRVISRARHDAIFPSKPQKVYSYWSRYVERYGLVAVQSPRNRQCNFDEEVYQGSNSAEDLLSPDLTSSLLVMPTFDGTHPRQQLKILDCSLCGC</sequence>
<name>A0A8I6SSR3_CIMLE</name>
<keyword evidence="2" id="KW-1185">Reference proteome</keyword>
<dbReference type="AlphaFoldDB" id="A0A8I6SSR3"/>
<reference evidence="1" key="1">
    <citation type="submission" date="2022-01" db="UniProtKB">
        <authorList>
            <consortium name="EnsemblMetazoa"/>
        </authorList>
    </citation>
    <scope>IDENTIFICATION</scope>
</reference>
<evidence type="ECO:0000313" key="1">
    <source>
        <dbReference type="EnsemblMetazoa" id="XP_024085091.1"/>
    </source>
</evidence>
<accession>A0A8I6SSR3</accession>
<dbReference type="RefSeq" id="XP_024085091.1">
    <property type="nucleotide sequence ID" value="XM_024229323.1"/>
</dbReference>
<organism evidence="1 2">
    <name type="scientific">Cimex lectularius</name>
    <name type="common">Bed bug</name>
    <name type="synonym">Acanthia lectularia</name>
    <dbReference type="NCBI Taxonomy" id="79782"/>
    <lineage>
        <taxon>Eukaryota</taxon>
        <taxon>Metazoa</taxon>
        <taxon>Ecdysozoa</taxon>
        <taxon>Arthropoda</taxon>
        <taxon>Hexapoda</taxon>
        <taxon>Insecta</taxon>
        <taxon>Pterygota</taxon>
        <taxon>Neoptera</taxon>
        <taxon>Paraneoptera</taxon>
        <taxon>Hemiptera</taxon>
        <taxon>Heteroptera</taxon>
        <taxon>Panheteroptera</taxon>
        <taxon>Cimicomorpha</taxon>
        <taxon>Cimicidae</taxon>
        <taxon>Cimex</taxon>
    </lineage>
</organism>
<evidence type="ECO:0000313" key="2">
    <source>
        <dbReference type="Proteomes" id="UP000494040"/>
    </source>
</evidence>
<dbReference type="Proteomes" id="UP000494040">
    <property type="component" value="Unassembled WGS sequence"/>
</dbReference>
<dbReference type="KEGG" id="clec:106669168"/>
<dbReference type="GeneID" id="106669168"/>
<proteinExistence type="predicted"/>